<proteinExistence type="predicted"/>
<evidence type="ECO:0000313" key="1">
    <source>
        <dbReference type="EMBL" id="MCQ4615131.1"/>
    </source>
</evidence>
<dbReference type="AlphaFoldDB" id="A0ABD4TWF2"/>
<dbReference type="Proteomes" id="UP001205080">
    <property type="component" value="Unassembled WGS sequence"/>
</dbReference>
<dbReference type="EMBL" id="JAGPYW010000019">
    <property type="protein sequence ID" value="MCQ4615131.1"/>
    <property type="molecule type" value="Genomic_DNA"/>
</dbReference>
<name>A0ABD4TWF2_9CORY</name>
<comment type="caution">
    <text evidence="1">The sequence shown here is derived from an EMBL/GenBank/DDBJ whole genome shotgun (WGS) entry which is preliminary data.</text>
</comment>
<evidence type="ECO:0000313" key="2">
    <source>
        <dbReference type="Proteomes" id="UP001205080"/>
    </source>
</evidence>
<protein>
    <submittedName>
        <fullName evidence="1">Uncharacterized protein</fullName>
    </submittedName>
</protein>
<sequence length="147" mass="16927">MIRFNMLGETLLFTTYFLARESDLEQFHKQYLKRVDKAREITQILYVTDEITHGGDEVIREVMMQDFRRDMRDFGTYPFDESEWGLYSLSCVAKDVDEPAMEGAGVSRLWRDLALGEETIPREFTSHVKAVNVSSDGRAFPLGSICA</sequence>
<dbReference type="RefSeq" id="WP_143109982.1">
    <property type="nucleotide sequence ID" value="NZ_JAGPYW010000019.1"/>
</dbReference>
<accession>A0ABD4TWF2</accession>
<reference evidence="1 2" key="1">
    <citation type="submission" date="2021-04" db="EMBL/GenBank/DDBJ databases">
        <title>Corynebacterium genitalium sp. nov. and Corynebacterium genitalium sp. nov., two new species of the genus Corynebacterium.</title>
        <authorList>
            <person name="Jaen-Luchoro D."/>
            <person name="Pinyeiro-Iglesias B."/>
            <person name="Al-Shaer S."/>
            <person name="Karlsson R."/>
            <person name="Gonzales-Siles L."/>
            <person name="Cardew S."/>
            <person name="Jensie-Markopolous S."/>
            <person name="Ohlen M."/>
            <person name="Inganas E."/>
            <person name="Moore E.R.B."/>
        </authorList>
    </citation>
    <scope>NUCLEOTIDE SEQUENCE [LARGE SCALE GENOMIC DNA]</scope>
    <source>
        <strain evidence="1 2">CCUG 55013</strain>
    </source>
</reference>
<organism evidence="1 2">
    <name type="scientific">Corynebacterium pseudogenitalium</name>
    <dbReference type="NCBI Taxonomy" id="38303"/>
    <lineage>
        <taxon>Bacteria</taxon>
        <taxon>Bacillati</taxon>
        <taxon>Actinomycetota</taxon>
        <taxon>Actinomycetes</taxon>
        <taxon>Mycobacteriales</taxon>
        <taxon>Corynebacteriaceae</taxon>
        <taxon>Corynebacterium</taxon>
    </lineage>
</organism>
<gene>
    <name evidence="1" type="ORF">KBX22_10415</name>
</gene>